<dbReference type="Gene3D" id="2.20.200.10">
    <property type="entry name" value="Outer membrane efflux proteins (OEP)"/>
    <property type="match status" value="1"/>
</dbReference>
<dbReference type="GO" id="GO:0005886">
    <property type="term" value="C:plasma membrane"/>
    <property type="evidence" value="ECO:0007669"/>
    <property type="project" value="UniProtKB-SubCell"/>
</dbReference>
<dbReference type="PANTHER" id="PTHR30203:SF30">
    <property type="entry name" value="OUTER MEMBRANE PROTEIN-RELATED"/>
    <property type="match status" value="1"/>
</dbReference>
<reference evidence="5" key="2">
    <citation type="submission" date="2016-11" db="EMBL/GenBank/DDBJ databases">
        <authorList>
            <person name="Varghese N."/>
            <person name="Submissions S."/>
        </authorList>
    </citation>
    <scope>NUCLEOTIDE SEQUENCE [LARGE SCALE GENOMIC DNA]</scope>
    <source>
        <strain evidence="5">DSM 19859</strain>
    </source>
</reference>
<dbReference type="EMBL" id="QOVN01000004">
    <property type="protein sequence ID" value="RXG28826.1"/>
    <property type="molecule type" value="Genomic_DNA"/>
</dbReference>
<feature type="signal peptide" evidence="2">
    <location>
        <begin position="1"/>
        <end position="26"/>
    </location>
</feature>
<dbReference type="EMBL" id="FQXT01000001">
    <property type="protein sequence ID" value="SHH43149.1"/>
    <property type="molecule type" value="Genomic_DNA"/>
</dbReference>
<dbReference type="Proteomes" id="UP000184240">
    <property type="component" value="Unassembled WGS sequence"/>
</dbReference>
<keyword evidence="2" id="KW-1134">Transmembrane beta strand</keyword>
<name>A0A1M5SX84_9FLAO</name>
<dbReference type="SUPFAM" id="SSF56954">
    <property type="entry name" value="Outer membrane efflux proteins (OEP)"/>
    <property type="match status" value="1"/>
</dbReference>
<sequence>MIKKINKTQFLYTVMVLFILAFSACKAPGLAEREVDLKDLPQSYTNYAVTDTTNTALIHWKQYFTDPYLTVLIDSALANNQELNIMLQEIAISKAEIKAKKGEYLPFVGFGAGAETEKVGRYTSQGANDANTDIRPGEEFPEPLPNYDFGLKATWELDIWKKLRNAKKAAVFNYLSSVEGRNFMVTQLVGEIAENYYELLALDNQLEILNRNIEIQNNAYRIVRLQKEAARATGLAVSKFEAEVLHTKSLQFDIQQRIVEAQNRINFLVGRFPQHVARSSQDLMAMKPAVIQSGVPAQLLENRTDIKQAELALEAAKLNVKVAKARFYPSLGISAGVGFEAFNPKYLLDTPESLLYSIAGELTAPLINRNEIKAAYAGANAKQIQAVYDYEQTVLNAYIEVANQLAKVDNLEQSFALKSQEVDALNRSVNISGQLFSSARADYMEVLMTQRDALESNFDLVETKMAQMNAYVHMYQALGGGWN</sequence>
<feature type="chain" id="PRO_5009735443" evidence="2">
    <location>
        <begin position="27"/>
        <end position="483"/>
    </location>
</feature>
<dbReference type="Proteomes" id="UP000290037">
    <property type="component" value="Unassembled WGS sequence"/>
</dbReference>
<dbReference type="PROSITE" id="PS51257">
    <property type="entry name" value="PROKAR_LIPOPROTEIN"/>
    <property type="match status" value="1"/>
</dbReference>
<keyword evidence="2" id="KW-0732">Signal</keyword>
<protein>
    <submittedName>
        <fullName evidence="4">Efflux transporter, outer membrane factor (OMF) lipoprotein, NodT family</fullName>
    </submittedName>
    <submittedName>
        <fullName evidence="3">NodT family efflux transporter outer membrane factor (OMF) lipoprotein</fullName>
    </submittedName>
</protein>
<dbReference type="NCBIfam" id="TIGR01845">
    <property type="entry name" value="outer_NodT"/>
    <property type="match status" value="1"/>
</dbReference>
<keyword evidence="2" id="KW-0472">Membrane</keyword>
<dbReference type="GO" id="GO:0015562">
    <property type="term" value="F:efflux transmembrane transporter activity"/>
    <property type="evidence" value="ECO:0007669"/>
    <property type="project" value="InterPro"/>
</dbReference>
<organism evidence="4 5">
    <name type="scientific">Leeuwenhoekiella palythoae</name>
    <dbReference type="NCBI Taxonomy" id="573501"/>
    <lineage>
        <taxon>Bacteria</taxon>
        <taxon>Pseudomonadati</taxon>
        <taxon>Bacteroidota</taxon>
        <taxon>Flavobacteriia</taxon>
        <taxon>Flavobacteriales</taxon>
        <taxon>Flavobacteriaceae</taxon>
        <taxon>Leeuwenhoekiella</taxon>
    </lineage>
</organism>
<gene>
    <name evidence="3" type="ORF">DSM01_2287</name>
    <name evidence="4" type="ORF">SAMN04487999_0188</name>
</gene>
<comment type="similarity">
    <text evidence="1 2">Belongs to the outer membrane factor (OMF) (TC 1.B.17) family.</text>
</comment>
<dbReference type="OrthoDB" id="9770517at2"/>
<reference evidence="3 6" key="3">
    <citation type="submission" date="2018-07" db="EMBL/GenBank/DDBJ databases">
        <title>Leeuwenhoekiella genomics.</title>
        <authorList>
            <person name="Tahon G."/>
            <person name="Willems A."/>
        </authorList>
    </citation>
    <scope>NUCLEOTIDE SEQUENCE [LARGE SCALE GENOMIC DNA]</scope>
    <source>
        <strain evidence="3 6">LMG 24856</strain>
    </source>
</reference>
<keyword evidence="6" id="KW-1185">Reference proteome</keyword>
<dbReference type="Gene3D" id="1.20.1600.10">
    <property type="entry name" value="Outer membrane efflux proteins (OEP)"/>
    <property type="match status" value="1"/>
</dbReference>
<keyword evidence="2 4" id="KW-0449">Lipoprotein</keyword>
<dbReference type="STRING" id="573501.SAMN04487999_0188"/>
<evidence type="ECO:0000313" key="4">
    <source>
        <dbReference type="EMBL" id="SHH43149.1"/>
    </source>
</evidence>
<dbReference type="AlphaFoldDB" id="A0A1M5SX84"/>
<dbReference type="InterPro" id="IPR003423">
    <property type="entry name" value="OMP_efflux"/>
</dbReference>
<reference evidence="4" key="1">
    <citation type="submission" date="2016-11" db="EMBL/GenBank/DDBJ databases">
        <authorList>
            <person name="Jaros S."/>
            <person name="Januszkiewicz K."/>
            <person name="Wedrychowicz H."/>
        </authorList>
    </citation>
    <scope>NUCLEOTIDE SEQUENCE [LARGE SCALE GENOMIC DNA]</scope>
    <source>
        <strain evidence="4">DSM 19859</strain>
    </source>
</reference>
<keyword evidence="2" id="KW-0812">Transmembrane</keyword>
<evidence type="ECO:0000256" key="1">
    <source>
        <dbReference type="ARBA" id="ARBA00007613"/>
    </source>
</evidence>
<dbReference type="RefSeq" id="WP_072979393.1">
    <property type="nucleotide sequence ID" value="NZ_FQXT01000001.1"/>
</dbReference>
<evidence type="ECO:0000313" key="3">
    <source>
        <dbReference type="EMBL" id="RXG28826.1"/>
    </source>
</evidence>
<dbReference type="InterPro" id="IPR010131">
    <property type="entry name" value="MdtP/NodT-like"/>
</dbReference>
<dbReference type="PANTHER" id="PTHR30203">
    <property type="entry name" value="OUTER MEMBRANE CATION EFFLUX PROTEIN"/>
    <property type="match status" value="1"/>
</dbReference>
<accession>A0A1M5SX84</accession>
<evidence type="ECO:0000256" key="2">
    <source>
        <dbReference type="RuleBase" id="RU362097"/>
    </source>
</evidence>
<evidence type="ECO:0000313" key="5">
    <source>
        <dbReference type="Proteomes" id="UP000184240"/>
    </source>
</evidence>
<dbReference type="Pfam" id="PF02321">
    <property type="entry name" value="OEP"/>
    <property type="match status" value="2"/>
</dbReference>
<keyword evidence="2" id="KW-0564">Palmitate</keyword>
<comment type="subcellular location">
    <subcellularLocation>
        <location evidence="2">Cell membrane</location>
        <topology evidence="2">Lipid-anchor</topology>
    </subcellularLocation>
</comment>
<evidence type="ECO:0000313" key="6">
    <source>
        <dbReference type="Proteomes" id="UP000290037"/>
    </source>
</evidence>
<proteinExistence type="inferred from homology"/>